<sequence>DRQLRRAGGGSRLRGIDPRRADGLAARSPGPGRRPARPRRWERLRLRRRARHPRAPLRAPHLPHQLREGRRVPVELHGLAALRAPRGRRGRRPAGADPDQPHHHQRALRPGPRDRRRGRGLLRRARRADRLHPQLGGRGRRQGRPRPLREVLPRLHAQAVGARPLRAARLGVRPHPHPDQHRRPLLQRLVPADARPGLHGDVREHPRPPEHRGAHVDRLRRGPRRGRVRAPGLHRADRRLLRPPLRAAAVSLARVRAAPRGDARRRPRLPDRHGQLPERRRPVHAHHRVPPPQRAGDASDVDAARRVPAHRGRPVLPDPQRRDPRALPALRGAGRRAARRHLRRAPRALPVPQHGPGDRAGPAGVRAHGRLGRAERGRRRL</sequence>
<proteinExistence type="predicted"/>
<evidence type="ECO:0000313" key="2">
    <source>
        <dbReference type="EMBL" id="CAA9486031.1"/>
    </source>
</evidence>
<evidence type="ECO:0000256" key="1">
    <source>
        <dbReference type="SAM" id="MobiDB-lite"/>
    </source>
</evidence>
<protein>
    <submittedName>
        <fullName evidence="2">UDP-galactopyranose mutase</fullName>
        <ecNumber evidence="2">5.4.99.9</ecNumber>
    </submittedName>
</protein>
<reference evidence="2" key="1">
    <citation type="submission" date="2020-02" db="EMBL/GenBank/DDBJ databases">
        <authorList>
            <person name="Meier V. D."/>
        </authorList>
    </citation>
    <scope>NUCLEOTIDE SEQUENCE</scope>
    <source>
        <strain evidence="2">AVDCRST_MAG38</strain>
    </source>
</reference>
<keyword evidence="2" id="KW-0413">Isomerase</keyword>
<organism evidence="2">
    <name type="scientific">uncultured Solirubrobacteraceae bacterium</name>
    <dbReference type="NCBI Taxonomy" id="1162706"/>
    <lineage>
        <taxon>Bacteria</taxon>
        <taxon>Bacillati</taxon>
        <taxon>Actinomycetota</taxon>
        <taxon>Thermoleophilia</taxon>
        <taxon>Solirubrobacterales</taxon>
        <taxon>Solirubrobacteraceae</taxon>
        <taxon>environmental samples</taxon>
    </lineage>
</organism>
<feature type="non-terminal residue" evidence="2">
    <location>
        <position position="1"/>
    </location>
</feature>
<dbReference type="EMBL" id="CADCVJ010000198">
    <property type="protein sequence ID" value="CAA9486031.1"/>
    <property type="molecule type" value="Genomic_DNA"/>
</dbReference>
<dbReference type="EC" id="5.4.99.9" evidence="2"/>
<name>A0A6J4RZI2_9ACTN</name>
<feature type="compositionally biased region" description="Basic and acidic residues" evidence="1">
    <location>
        <begin position="65"/>
        <end position="74"/>
    </location>
</feature>
<dbReference type="GO" id="GO:0008767">
    <property type="term" value="F:UDP-galactopyranose mutase activity"/>
    <property type="evidence" value="ECO:0007669"/>
    <property type="project" value="UniProtKB-EC"/>
</dbReference>
<feature type="compositionally biased region" description="Basic residues" evidence="1">
    <location>
        <begin position="333"/>
        <end position="346"/>
    </location>
</feature>
<feature type="region of interest" description="Disordered" evidence="1">
    <location>
        <begin position="197"/>
        <end position="240"/>
    </location>
</feature>
<dbReference type="AlphaFoldDB" id="A0A6J4RZI2"/>
<feature type="compositionally biased region" description="Basic and acidic residues" evidence="1">
    <location>
        <begin position="259"/>
        <end position="280"/>
    </location>
</feature>
<gene>
    <name evidence="2" type="ORF">AVDCRST_MAG38-2342</name>
</gene>
<feature type="region of interest" description="Disordered" evidence="1">
    <location>
        <begin position="1"/>
        <end position="152"/>
    </location>
</feature>
<feature type="compositionally biased region" description="Basic residues" evidence="1">
    <location>
        <begin position="114"/>
        <end position="129"/>
    </location>
</feature>
<accession>A0A6J4RZI2</accession>
<feature type="compositionally biased region" description="Basic residues" evidence="1">
    <location>
        <begin position="45"/>
        <end position="55"/>
    </location>
</feature>
<feature type="non-terminal residue" evidence="2">
    <location>
        <position position="381"/>
    </location>
</feature>
<feature type="region of interest" description="Disordered" evidence="1">
    <location>
        <begin position="252"/>
        <end position="381"/>
    </location>
</feature>
<feature type="compositionally biased region" description="Low complexity" evidence="1">
    <location>
        <begin position="23"/>
        <end position="33"/>
    </location>
</feature>
<feature type="compositionally biased region" description="Basic and acidic residues" evidence="1">
    <location>
        <begin position="197"/>
        <end position="220"/>
    </location>
</feature>
<feature type="compositionally biased region" description="Basic residues" evidence="1">
    <location>
        <begin position="367"/>
        <end position="381"/>
    </location>
</feature>